<dbReference type="Proteomes" id="UP001381693">
    <property type="component" value="Unassembled WGS sequence"/>
</dbReference>
<organism evidence="1 2">
    <name type="scientific">Halocaridina rubra</name>
    <name type="common">Hawaiian red shrimp</name>
    <dbReference type="NCBI Taxonomy" id="373956"/>
    <lineage>
        <taxon>Eukaryota</taxon>
        <taxon>Metazoa</taxon>
        <taxon>Ecdysozoa</taxon>
        <taxon>Arthropoda</taxon>
        <taxon>Crustacea</taxon>
        <taxon>Multicrustacea</taxon>
        <taxon>Malacostraca</taxon>
        <taxon>Eumalacostraca</taxon>
        <taxon>Eucarida</taxon>
        <taxon>Decapoda</taxon>
        <taxon>Pleocyemata</taxon>
        <taxon>Caridea</taxon>
        <taxon>Atyoidea</taxon>
        <taxon>Atyidae</taxon>
        <taxon>Halocaridina</taxon>
    </lineage>
</organism>
<comment type="caution">
    <text evidence="1">The sequence shown here is derived from an EMBL/GenBank/DDBJ whole genome shotgun (WGS) entry which is preliminary data.</text>
</comment>
<reference evidence="1 2" key="1">
    <citation type="submission" date="2023-11" db="EMBL/GenBank/DDBJ databases">
        <title>Halocaridina rubra genome assembly.</title>
        <authorList>
            <person name="Smith C."/>
        </authorList>
    </citation>
    <scope>NUCLEOTIDE SEQUENCE [LARGE SCALE GENOMIC DNA]</scope>
    <source>
        <strain evidence="1">EP-1</strain>
        <tissue evidence="1">Whole</tissue>
    </source>
</reference>
<dbReference type="AlphaFoldDB" id="A0AAN9FWP2"/>
<evidence type="ECO:0000313" key="1">
    <source>
        <dbReference type="EMBL" id="KAK7086720.1"/>
    </source>
</evidence>
<accession>A0AAN9FWP2</accession>
<dbReference type="EMBL" id="JAXCGZ010000098">
    <property type="protein sequence ID" value="KAK7086720.1"/>
    <property type="molecule type" value="Genomic_DNA"/>
</dbReference>
<evidence type="ECO:0000313" key="2">
    <source>
        <dbReference type="Proteomes" id="UP001381693"/>
    </source>
</evidence>
<feature type="non-terminal residue" evidence="1">
    <location>
        <position position="1"/>
    </location>
</feature>
<keyword evidence="2" id="KW-1185">Reference proteome</keyword>
<gene>
    <name evidence="1" type="ORF">SK128_004011</name>
</gene>
<proteinExistence type="predicted"/>
<sequence length="104" mass="11298">TAPIRTSKQSRGADKMMASLRRIPTREKYGNFKAFRNVSAAQGLIEVMGKIRYSADNCDPIFQTSLSIGTKGESSSASLGDDLRGDNGLILQKMGLEELRGKGM</sequence>
<protein>
    <submittedName>
        <fullName evidence="1">Uncharacterized protein</fullName>
    </submittedName>
</protein>
<name>A0AAN9FWP2_HALRR</name>